<reference evidence="1 2" key="1">
    <citation type="journal article" date="2018" name="Sci. Rep.">
        <title>Genomic signatures of local adaptation to the degree of environmental predictability in rotifers.</title>
        <authorList>
            <person name="Franch-Gras L."/>
            <person name="Hahn C."/>
            <person name="Garcia-Roger E.M."/>
            <person name="Carmona M.J."/>
            <person name="Serra M."/>
            <person name="Gomez A."/>
        </authorList>
    </citation>
    <scope>NUCLEOTIDE SEQUENCE [LARGE SCALE GENOMIC DNA]</scope>
    <source>
        <strain evidence="1">HYR1</strain>
    </source>
</reference>
<dbReference type="EMBL" id="REGN01006320">
    <property type="protein sequence ID" value="RNA10013.1"/>
    <property type="molecule type" value="Genomic_DNA"/>
</dbReference>
<dbReference type="AlphaFoldDB" id="A0A3M7QFH4"/>
<keyword evidence="2" id="KW-1185">Reference proteome</keyword>
<protein>
    <submittedName>
        <fullName evidence="1">Uncharacterized protein</fullName>
    </submittedName>
</protein>
<comment type="caution">
    <text evidence="1">The sequence shown here is derived from an EMBL/GenBank/DDBJ whole genome shotgun (WGS) entry which is preliminary data.</text>
</comment>
<name>A0A3M7QFH4_BRAPC</name>
<dbReference type="Proteomes" id="UP000276133">
    <property type="component" value="Unassembled WGS sequence"/>
</dbReference>
<gene>
    <name evidence="1" type="ORF">BpHYR1_045470</name>
</gene>
<proteinExistence type="predicted"/>
<evidence type="ECO:0000313" key="2">
    <source>
        <dbReference type="Proteomes" id="UP000276133"/>
    </source>
</evidence>
<sequence length="59" mass="6548">MLKHKKFPAITILGLRSSFPLFAENPLNYSEIFICHGSHALQVLFPHSNAATHNKSTGN</sequence>
<accession>A0A3M7QFH4</accession>
<evidence type="ECO:0000313" key="1">
    <source>
        <dbReference type="EMBL" id="RNA10013.1"/>
    </source>
</evidence>
<organism evidence="1 2">
    <name type="scientific">Brachionus plicatilis</name>
    <name type="common">Marine rotifer</name>
    <name type="synonym">Brachionus muelleri</name>
    <dbReference type="NCBI Taxonomy" id="10195"/>
    <lineage>
        <taxon>Eukaryota</taxon>
        <taxon>Metazoa</taxon>
        <taxon>Spiralia</taxon>
        <taxon>Gnathifera</taxon>
        <taxon>Rotifera</taxon>
        <taxon>Eurotatoria</taxon>
        <taxon>Monogononta</taxon>
        <taxon>Pseudotrocha</taxon>
        <taxon>Ploima</taxon>
        <taxon>Brachionidae</taxon>
        <taxon>Brachionus</taxon>
    </lineage>
</organism>